<gene>
    <name evidence="1" type="ORF">GCM10010873_30040</name>
</gene>
<dbReference type="EMBL" id="BSPP01000010">
    <property type="protein sequence ID" value="GLS88030.1"/>
    <property type="molecule type" value="Genomic_DNA"/>
</dbReference>
<dbReference type="RefSeq" id="WP_284326189.1">
    <property type="nucleotide sequence ID" value="NZ_BSPP01000010.1"/>
</dbReference>
<accession>A0AA37U7C1</accession>
<evidence type="ECO:0000313" key="2">
    <source>
        <dbReference type="Proteomes" id="UP001157355"/>
    </source>
</evidence>
<organism evidence="1 2">
    <name type="scientific">Cypionkella aquatica</name>
    <dbReference type="NCBI Taxonomy" id="1756042"/>
    <lineage>
        <taxon>Bacteria</taxon>
        <taxon>Pseudomonadati</taxon>
        <taxon>Pseudomonadota</taxon>
        <taxon>Alphaproteobacteria</taxon>
        <taxon>Rhodobacterales</taxon>
        <taxon>Paracoccaceae</taxon>
        <taxon>Cypionkella</taxon>
    </lineage>
</organism>
<sequence>MQRYEFKVIPAPRKGEKSRGLKTVEDRFALALTSVMNELGRDGWDYVRADTLPVDERAGFTGGTKTTFQNMLVFRRVIEAEANIAAQPLAVAQAPALPRLGPAEVPTGTAPALGSALAAAPTVPVVATPGLAAE</sequence>
<protein>
    <recommendedName>
        <fullName evidence="3">DUF4177 domain-containing protein</fullName>
    </recommendedName>
</protein>
<dbReference type="Proteomes" id="UP001157355">
    <property type="component" value="Unassembled WGS sequence"/>
</dbReference>
<evidence type="ECO:0008006" key="3">
    <source>
        <dbReference type="Google" id="ProtNLM"/>
    </source>
</evidence>
<reference evidence="1 2" key="1">
    <citation type="journal article" date="2014" name="Int. J. Syst. Evol. Microbiol.">
        <title>Complete genome sequence of Corynebacterium casei LMG S-19264T (=DSM 44701T), isolated from a smear-ripened cheese.</title>
        <authorList>
            <consortium name="US DOE Joint Genome Institute (JGI-PGF)"/>
            <person name="Walter F."/>
            <person name="Albersmeier A."/>
            <person name="Kalinowski J."/>
            <person name="Ruckert C."/>
        </authorList>
    </citation>
    <scope>NUCLEOTIDE SEQUENCE [LARGE SCALE GENOMIC DNA]</scope>
    <source>
        <strain evidence="1 2">NBRC 111766</strain>
    </source>
</reference>
<evidence type="ECO:0000313" key="1">
    <source>
        <dbReference type="EMBL" id="GLS88030.1"/>
    </source>
</evidence>
<dbReference type="AlphaFoldDB" id="A0AA37U7C1"/>
<proteinExistence type="predicted"/>
<name>A0AA37U7C1_9RHOB</name>
<comment type="caution">
    <text evidence="1">The sequence shown here is derived from an EMBL/GenBank/DDBJ whole genome shotgun (WGS) entry which is preliminary data.</text>
</comment>
<keyword evidence="2" id="KW-1185">Reference proteome</keyword>